<sequence length="258" mass="28586">MSIERGSSTRDVEDRKMKGKVLEEPTMEPESDPSLDLRLYSGESPKASQDSNDAKKPSEMKQHQCKFCNRKFSSSQALGGHQNAHKKERAEMKKEQDTQANPLGTIYPFQAATAGMAGFSSHLDPYNNNNYLGIKMQSMIQKPSYHHYLNSFHAGSGSYNARKGWPRQANMNSQANYMRDNHWYASARNSYPTLDSLLFRRPPSVGASNQGGPSLSNLNFAPTRIGTAAGRVDLSGAGASGWNQQRDRPTGHDLSLNL</sequence>
<dbReference type="InterPro" id="IPR013087">
    <property type="entry name" value="Znf_C2H2_type"/>
</dbReference>
<keyword evidence="10" id="KW-1185">Reference proteome</keyword>
<evidence type="ECO:0000256" key="6">
    <source>
        <dbReference type="PROSITE-ProRule" id="PRU00042"/>
    </source>
</evidence>
<dbReference type="SUPFAM" id="SSF57667">
    <property type="entry name" value="beta-beta-alpha zinc fingers"/>
    <property type="match status" value="1"/>
</dbReference>
<evidence type="ECO:0000256" key="3">
    <source>
        <dbReference type="ARBA" id="ARBA00022771"/>
    </source>
</evidence>
<dbReference type="GO" id="GO:0008270">
    <property type="term" value="F:zinc ion binding"/>
    <property type="evidence" value="ECO:0007669"/>
    <property type="project" value="UniProtKB-KW"/>
</dbReference>
<dbReference type="PROSITE" id="PS00028">
    <property type="entry name" value="ZINC_FINGER_C2H2_1"/>
    <property type="match status" value="1"/>
</dbReference>
<keyword evidence="3 6" id="KW-0863">Zinc-finger</keyword>
<feature type="region of interest" description="Disordered" evidence="7">
    <location>
        <begin position="1"/>
        <end position="98"/>
    </location>
</feature>
<dbReference type="GO" id="GO:0005634">
    <property type="term" value="C:nucleus"/>
    <property type="evidence" value="ECO:0007669"/>
    <property type="project" value="UniProtKB-SubCell"/>
</dbReference>
<dbReference type="PANTHER" id="PTHR47287:SF13">
    <property type="entry name" value="C2H2-TYPE DOMAIN-CONTAINING PROTEIN"/>
    <property type="match status" value="1"/>
</dbReference>
<protein>
    <recommendedName>
        <fullName evidence="8">C2H2-type domain-containing protein</fullName>
    </recommendedName>
</protein>
<feature type="compositionally biased region" description="Basic and acidic residues" evidence="7">
    <location>
        <begin position="88"/>
        <end position="97"/>
    </location>
</feature>
<feature type="domain" description="C2H2-type" evidence="8">
    <location>
        <begin position="63"/>
        <end position="90"/>
    </location>
</feature>
<proteinExistence type="predicted"/>
<feature type="region of interest" description="Disordered" evidence="7">
    <location>
        <begin position="236"/>
        <end position="258"/>
    </location>
</feature>
<feature type="compositionally biased region" description="Basic and acidic residues" evidence="7">
    <location>
        <begin position="52"/>
        <end position="62"/>
    </location>
</feature>
<dbReference type="Proteomes" id="UP001314170">
    <property type="component" value="Unassembled WGS sequence"/>
</dbReference>
<feature type="compositionally biased region" description="Basic and acidic residues" evidence="7">
    <location>
        <begin position="7"/>
        <end position="23"/>
    </location>
</feature>
<gene>
    <name evidence="9" type="ORF">DCAF_LOCUS14996</name>
</gene>
<evidence type="ECO:0000256" key="5">
    <source>
        <dbReference type="ARBA" id="ARBA00023242"/>
    </source>
</evidence>
<keyword evidence="5" id="KW-0539">Nucleus</keyword>
<keyword evidence="4" id="KW-0862">Zinc</keyword>
<dbReference type="GO" id="GO:0009788">
    <property type="term" value="P:negative regulation of abscisic acid-activated signaling pathway"/>
    <property type="evidence" value="ECO:0007669"/>
    <property type="project" value="InterPro"/>
</dbReference>
<evidence type="ECO:0000313" key="9">
    <source>
        <dbReference type="EMBL" id="CAK7339918.1"/>
    </source>
</evidence>
<dbReference type="InterPro" id="IPR036236">
    <property type="entry name" value="Znf_C2H2_sf"/>
</dbReference>
<evidence type="ECO:0000256" key="4">
    <source>
        <dbReference type="ARBA" id="ARBA00022833"/>
    </source>
</evidence>
<dbReference type="PROSITE" id="PS50157">
    <property type="entry name" value="ZINC_FINGER_C2H2_2"/>
    <property type="match status" value="1"/>
</dbReference>
<dbReference type="Gene3D" id="3.30.160.60">
    <property type="entry name" value="Classic Zinc Finger"/>
    <property type="match status" value="1"/>
</dbReference>
<dbReference type="PANTHER" id="PTHR47287">
    <property type="entry name" value="C2H2 AND C2HC ZINC FINGERS SUPERFAMILY PROTEIN"/>
    <property type="match status" value="1"/>
</dbReference>
<comment type="subcellular location">
    <subcellularLocation>
        <location evidence="1">Nucleus</location>
    </subcellularLocation>
</comment>
<keyword evidence="2" id="KW-0479">Metal-binding</keyword>
<dbReference type="EMBL" id="CAWUPB010001159">
    <property type="protein sequence ID" value="CAK7339918.1"/>
    <property type="molecule type" value="Genomic_DNA"/>
</dbReference>
<evidence type="ECO:0000313" key="10">
    <source>
        <dbReference type="Proteomes" id="UP001314170"/>
    </source>
</evidence>
<evidence type="ECO:0000259" key="8">
    <source>
        <dbReference type="PROSITE" id="PS50157"/>
    </source>
</evidence>
<reference evidence="9 10" key="1">
    <citation type="submission" date="2024-01" db="EMBL/GenBank/DDBJ databases">
        <authorList>
            <person name="Waweru B."/>
        </authorList>
    </citation>
    <scope>NUCLEOTIDE SEQUENCE [LARGE SCALE GENOMIC DNA]</scope>
</reference>
<evidence type="ECO:0000256" key="1">
    <source>
        <dbReference type="ARBA" id="ARBA00004123"/>
    </source>
</evidence>
<dbReference type="InterPro" id="IPR044246">
    <property type="entry name" value="ZFP3-like"/>
</dbReference>
<evidence type="ECO:0000256" key="2">
    <source>
        <dbReference type="ARBA" id="ARBA00022723"/>
    </source>
</evidence>
<name>A0AAV1RV28_9ROSI</name>
<evidence type="ECO:0000256" key="7">
    <source>
        <dbReference type="SAM" id="MobiDB-lite"/>
    </source>
</evidence>
<comment type="caution">
    <text evidence="9">The sequence shown here is derived from an EMBL/GenBank/DDBJ whole genome shotgun (WGS) entry which is preliminary data.</text>
</comment>
<accession>A0AAV1RV28</accession>
<dbReference type="AlphaFoldDB" id="A0AAV1RV28"/>
<organism evidence="9 10">
    <name type="scientific">Dovyalis caffra</name>
    <dbReference type="NCBI Taxonomy" id="77055"/>
    <lineage>
        <taxon>Eukaryota</taxon>
        <taxon>Viridiplantae</taxon>
        <taxon>Streptophyta</taxon>
        <taxon>Embryophyta</taxon>
        <taxon>Tracheophyta</taxon>
        <taxon>Spermatophyta</taxon>
        <taxon>Magnoliopsida</taxon>
        <taxon>eudicotyledons</taxon>
        <taxon>Gunneridae</taxon>
        <taxon>Pentapetalae</taxon>
        <taxon>rosids</taxon>
        <taxon>fabids</taxon>
        <taxon>Malpighiales</taxon>
        <taxon>Salicaceae</taxon>
        <taxon>Flacourtieae</taxon>
        <taxon>Dovyalis</taxon>
    </lineage>
</organism>